<keyword evidence="1" id="KW-0472">Membrane</keyword>
<organism evidence="2 3">
    <name type="scientific">Pristionchus fissidentatus</name>
    <dbReference type="NCBI Taxonomy" id="1538716"/>
    <lineage>
        <taxon>Eukaryota</taxon>
        <taxon>Metazoa</taxon>
        <taxon>Ecdysozoa</taxon>
        <taxon>Nematoda</taxon>
        <taxon>Chromadorea</taxon>
        <taxon>Rhabditida</taxon>
        <taxon>Rhabditina</taxon>
        <taxon>Diplogasteromorpha</taxon>
        <taxon>Diplogasteroidea</taxon>
        <taxon>Neodiplogasteridae</taxon>
        <taxon>Pristionchus</taxon>
    </lineage>
</organism>
<comment type="caution">
    <text evidence="2">The sequence shown here is derived from an EMBL/GenBank/DDBJ whole genome shotgun (WGS) entry which is preliminary data.</text>
</comment>
<protein>
    <submittedName>
        <fullName evidence="2">Uncharacterized protein</fullName>
    </submittedName>
</protein>
<evidence type="ECO:0000256" key="1">
    <source>
        <dbReference type="SAM" id="Phobius"/>
    </source>
</evidence>
<feature type="transmembrane region" description="Helical" evidence="1">
    <location>
        <begin position="55"/>
        <end position="78"/>
    </location>
</feature>
<name>A0AAV5VMK8_9BILA</name>
<reference evidence="2" key="1">
    <citation type="submission" date="2023-10" db="EMBL/GenBank/DDBJ databases">
        <title>Genome assembly of Pristionchus species.</title>
        <authorList>
            <person name="Yoshida K."/>
            <person name="Sommer R.J."/>
        </authorList>
    </citation>
    <scope>NUCLEOTIDE SEQUENCE</scope>
    <source>
        <strain evidence="2">RS5133</strain>
    </source>
</reference>
<accession>A0AAV5VMK8</accession>
<dbReference type="EMBL" id="BTSY01000003">
    <property type="protein sequence ID" value="GMT20613.1"/>
    <property type="molecule type" value="Genomic_DNA"/>
</dbReference>
<keyword evidence="1" id="KW-1133">Transmembrane helix</keyword>
<evidence type="ECO:0000313" key="2">
    <source>
        <dbReference type="EMBL" id="GMT20613.1"/>
    </source>
</evidence>
<gene>
    <name evidence="2" type="ORF">PFISCL1PPCAC_11910</name>
</gene>
<keyword evidence="1" id="KW-0812">Transmembrane</keyword>
<feature type="non-terminal residue" evidence="2">
    <location>
        <position position="84"/>
    </location>
</feature>
<sequence>MSIARCATRGQGVPQILPRHRSRCFISIRIHLQRLFLFLQWSVWRKAGSGHRKRYALILFRSVTSLLTLFCLYILLIVSQGGGL</sequence>
<dbReference type="AlphaFoldDB" id="A0AAV5VMK8"/>
<proteinExistence type="predicted"/>
<keyword evidence="3" id="KW-1185">Reference proteome</keyword>
<dbReference type="Proteomes" id="UP001432322">
    <property type="component" value="Unassembled WGS sequence"/>
</dbReference>
<evidence type="ECO:0000313" key="3">
    <source>
        <dbReference type="Proteomes" id="UP001432322"/>
    </source>
</evidence>